<feature type="binding site" evidence="5">
    <location>
        <begin position="11"/>
        <end position="16"/>
    </location>
    <ligand>
        <name>ATP</name>
        <dbReference type="ChEBI" id="CHEBI:30616"/>
    </ligand>
</feature>
<dbReference type="Gene3D" id="3.40.50.300">
    <property type="entry name" value="P-loop containing nucleotide triphosphate hydrolases"/>
    <property type="match status" value="1"/>
</dbReference>
<comment type="pathway">
    <text evidence="5">Cofactor biosynthesis; coenzyme A biosynthesis; CoA from (R)-pantothenate: step 5/5.</text>
</comment>
<dbReference type="PANTHER" id="PTHR10695">
    <property type="entry name" value="DEPHOSPHO-COA KINASE-RELATED"/>
    <property type="match status" value="1"/>
</dbReference>
<dbReference type="RefSeq" id="WP_395439392.1">
    <property type="nucleotide sequence ID" value="NZ_JBAWKC010000006.1"/>
</dbReference>
<gene>
    <name evidence="5 7" type="primary">coaE</name>
    <name evidence="7" type="ORF">V8G56_15595</name>
</gene>
<comment type="catalytic activity">
    <reaction evidence="5">
        <text>3'-dephospho-CoA + ATP = ADP + CoA + H(+)</text>
        <dbReference type="Rhea" id="RHEA:18245"/>
        <dbReference type="ChEBI" id="CHEBI:15378"/>
        <dbReference type="ChEBI" id="CHEBI:30616"/>
        <dbReference type="ChEBI" id="CHEBI:57287"/>
        <dbReference type="ChEBI" id="CHEBI:57328"/>
        <dbReference type="ChEBI" id="CHEBI:456216"/>
        <dbReference type="EC" id="2.7.1.24"/>
    </reaction>
</comment>
<evidence type="ECO:0000256" key="5">
    <source>
        <dbReference type="HAMAP-Rule" id="MF_00376"/>
    </source>
</evidence>
<protein>
    <recommendedName>
        <fullName evidence="5 6">Dephospho-CoA kinase</fullName>
        <ecNumber evidence="5 6">2.7.1.24</ecNumber>
    </recommendedName>
    <alternativeName>
        <fullName evidence="5">Dephosphocoenzyme A kinase</fullName>
    </alternativeName>
</protein>
<dbReference type="HAMAP" id="MF_00376">
    <property type="entry name" value="Dephospho_CoA_kinase"/>
    <property type="match status" value="1"/>
</dbReference>
<dbReference type="SUPFAM" id="SSF52540">
    <property type="entry name" value="P-loop containing nucleoside triphosphate hydrolases"/>
    <property type="match status" value="1"/>
</dbReference>
<evidence type="ECO:0000256" key="2">
    <source>
        <dbReference type="ARBA" id="ARBA00022741"/>
    </source>
</evidence>
<reference evidence="7 8" key="1">
    <citation type="submission" date="2024-02" db="EMBL/GenBank/DDBJ databases">
        <title>A Gaetbulibacter species isolated from tidal flats and genomic insights of their niches.</title>
        <authorList>
            <person name="Ye Y."/>
        </authorList>
    </citation>
    <scope>NUCLEOTIDE SEQUENCE [LARGE SCALE GENOMIC DNA]</scope>
    <source>
        <strain evidence="7 8">KEM-8</strain>
    </source>
</reference>
<comment type="similarity">
    <text evidence="1 5">Belongs to the CoaE family.</text>
</comment>
<keyword evidence="5" id="KW-0963">Cytoplasm</keyword>
<keyword evidence="4 5" id="KW-0173">Coenzyme A biosynthesis</keyword>
<accession>A0ABW7MU20</accession>
<evidence type="ECO:0000256" key="3">
    <source>
        <dbReference type="ARBA" id="ARBA00022840"/>
    </source>
</evidence>
<dbReference type="InterPro" id="IPR027417">
    <property type="entry name" value="P-loop_NTPase"/>
</dbReference>
<comment type="function">
    <text evidence="5">Catalyzes the phosphorylation of the 3'-hydroxyl group of dephosphocoenzyme A to form coenzyme A.</text>
</comment>
<keyword evidence="5 7" id="KW-0418">Kinase</keyword>
<dbReference type="EMBL" id="JBAWKC010000006">
    <property type="protein sequence ID" value="MFH6770174.1"/>
    <property type="molecule type" value="Genomic_DNA"/>
</dbReference>
<comment type="caution">
    <text evidence="7">The sequence shown here is derived from an EMBL/GenBank/DDBJ whole genome shotgun (WGS) entry which is preliminary data.</text>
</comment>
<dbReference type="CDD" id="cd02022">
    <property type="entry name" value="DPCK"/>
    <property type="match status" value="1"/>
</dbReference>
<keyword evidence="5 7" id="KW-0808">Transferase</keyword>
<comment type="subcellular location">
    <subcellularLocation>
        <location evidence="5">Cytoplasm</location>
    </subcellularLocation>
</comment>
<evidence type="ECO:0000256" key="1">
    <source>
        <dbReference type="ARBA" id="ARBA00009018"/>
    </source>
</evidence>
<dbReference type="Pfam" id="PF01121">
    <property type="entry name" value="CoaE"/>
    <property type="match status" value="1"/>
</dbReference>
<proteinExistence type="inferred from homology"/>
<keyword evidence="8" id="KW-1185">Reference proteome</keyword>
<evidence type="ECO:0000256" key="6">
    <source>
        <dbReference type="NCBIfam" id="TIGR00152"/>
    </source>
</evidence>
<sequence length="194" mass="22215">MKIVGLTGGIGSGKTTVANMFRALGISIYIADEEAKKLMASSKIIKRKLIVLFGEEAYVNDALNKPYIANTIFKNRVLLEKMNAIIHPRVASHFKKWLLKQKSPYVIKEAAILFENEGYKQCDIIITVTAPKELKIKRLLSRDNMTLEKIEAIMNNQWNDEKKIKLSDYVIVNTKLENTRKQVIKIHEEIIDKL</sequence>
<evidence type="ECO:0000256" key="4">
    <source>
        <dbReference type="ARBA" id="ARBA00022993"/>
    </source>
</evidence>
<evidence type="ECO:0000313" key="7">
    <source>
        <dbReference type="EMBL" id="MFH6770174.1"/>
    </source>
</evidence>
<evidence type="ECO:0000313" key="8">
    <source>
        <dbReference type="Proteomes" id="UP001610104"/>
    </source>
</evidence>
<dbReference type="EC" id="2.7.1.24" evidence="5 6"/>
<organism evidence="7 8">
    <name type="scientific">Gaetbulibacter aquiaggeris</name>
    <dbReference type="NCBI Taxonomy" id="1735373"/>
    <lineage>
        <taxon>Bacteria</taxon>
        <taxon>Pseudomonadati</taxon>
        <taxon>Bacteroidota</taxon>
        <taxon>Flavobacteriia</taxon>
        <taxon>Flavobacteriales</taxon>
        <taxon>Flavobacteriaceae</taxon>
        <taxon>Gaetbulibacter</taxon>
    </lineage>
</organism>
<dbReference type="Proteomes" id="UP001610104">
    <property type="component" value="Unassembled WGS sequence"/>
</dbReference>
<name>A0ABW7MU20_9FLAO</name>
<dbReference type="InterPro" id="IPR001977">
    <property type="entry name" value="Depp_CoAkinase"/>
</dbReference>
<dbReference type="NCBIfam" id="TIGR00152">
    <property type="entry name" value="dephospho-CoA kinase"/>
    <property type="match status" value="1"/>
</dbReference>
<keyword evidence="3 5" id="KW-0067">ATP-binding</keyword>
<keyword evidence="2 5" id="KW-0547">Nucleotide-binding</keyword>
<dbReference type="PANTHER" id="PTHR10695:SF46">
    <property type="entry name" value="BIFUNCTIONAL COENZYME A SYNTHASE-RELATED"/>
    <property type="match status" value="1"/>
</dbReference>
<dbReference type="PROSITE" id="PS51219">
    <property type="entry name" value="DPCK"/>
    <property type="match status" value="1"/>
</dbReference>
<dbReference type="GO" id="GO:0004140">
    <property type="term" value="F:dephospho-CoA kinase activity"/>
    <property type="evidence" value="ECO:0007669"/>
    <property type="project" value="UniProtKB-EC"/>
</dbReference>